<keyword evidence="2" id="KW-1185">Reference proteome</keyword>
<comment type="caution">
    <text evidence="1">The sequence shown here is derived from an EMBL/GenBank/DDBJ whole genome shotgun (WGS) entry which is preliminary data.</text>
</comment>
<dbReference type="Proteomes" id="UP000828941">
    <property type="component" value="Chromosome 7"/>
</dbReference>
<name>A0ACB9N9X5_BAUVA</name>
<accession>A0ACB9N9X5</accession>
<reference evidence="1 2" key="1">
    <citation type="journal article" date="2022" name="DNA Res.">
        <title>Chromosomal-level genome assembly of the orchid tree Bauhinia variegata (Leguminosae; Cercidoideae) supports the allotetraploid origin hypothesis of Bauhinia.</title>
        <authorList>
            <person name="Zhong Y."/>
            <person name="Chen Y."/>
            <person name="Zheng D."/>
            <person name="Pang J."/>
            <person name="Liu Y."/>
            <person name="Luo S."/>
            <person name="Meng S."/>
            <person name="Qian L."/>
            <person name="Wei D."/>
            <person name="Dai S."/>
            <person name="Zhou R."/>
        </authorList>
    </citation>
    <scope>NUCLEOTIDE SEQUENCE [LARGE SCALE GENOMIC DNA]</scope>
    <source>
        <strain evidence="1">BV-YZ2020</strain>
    </source>
</reference>
<protein>
    <submittedName>
        <fullName evidence="1">Uncharacterized protein</fullName>
    </submittedName>
</protein>
<sequence length="223" mass="25341">MERNAMAFRILRLSGYNVSSGCSYAVFKHFESHLRSVNLANQEFLYLALTTAKQHKRKNSSNLQDSLPSLSSFNIPGVLFNNRWDVDVSSDCCSEFVEIIFCALVGLICEIAEKAFKYQGRCVKSDWLDLMSSVLTEVRWSITKSIPTIDDYMANGIGGRLIKDIQRYKWESEQGKVNAIPLRVVRGNGAVTEEELLRRVLQEKGSIVPRACKDLFWTMTKVL</sequence>
<gene>
    <name evidence="1" type="ORF">L6164_018099</name>
</gene>
<evidence type="ECO:0000313" key="1">
    <source>
        <dbReference type="EMBL" id="KAI4333267.1"/>
    </source>
</evidence>
<evidence type="ECO:0000313" key="2">
    <source>
        <dbReference type="Proteomes" id="UP000828941"/>
    </source>
</evidence>
<proteinExistence type="predicted"/>
<dbReference type="EMBL" id="CM039432">
    <property type="protein sequence ID" value="KAI4333267.1"/>
    <property type="molecule type" value="Genomic_DNA"/>
</dbReference>
<organism evidence="1 2">
    <name type="scientific">Bauhinia variegata</name>
    <name type="common">Purple orchid tree</name>
    <name type="synonym">Phanera variegata</name>
    <dbReference type="NCBI Taxonomy" id="167791"/>
    <lineage>
        <taxon>Eukaryota</taxon>
        <taxon>Viridiplantae</taxon>
        <taxon>Streptophyta</taxon>
        <taxon>Embryophyta</taxon>
        <taxon>Tracheophyta</taxon>
        <taxon>Spermatophyta</taxon>
        <taxon>Magnoliopsida</taxon>
        <taxon>eudicotyledons</taxon>
        <taxon>Gunneridae</taxon>
        <taxon>Pentapetalae</taxon>
        <taxon>rosids</taxon>
        <taxon>fabids</taxon>
        <taxon>Fabales</taxon>
        <taxon>Fabaceae</taxon>
        <taxon>Cercidoideae</taxon>
        <taxon>Cercideae</taxon>
        <taxon>Bauhiniinae</taxon>
        <taxon>Bauhinia</taxon>
    </lineage>
</organism>